<evidence type="ECO:0000259" key="2">
    <source>
        <dbReference type="PROSITE" id="PS50017"/>
    </source>
</evidence>
<feature type="domain" description="CARD" evidence="3">
    <location>
        <begin position="1"/>
        <end position="78"/>
    </location>
</feature>
<accession>A0A671WWI4</accession>
<dbReference type="PROSITE" id="PS50209">
    <property type="entry name" value="CARD"/>
    <property type="match status" value="1"/>
</dbReference>
<dbReference type="InterPro" id="IPR037939">
    <property type="entry name" value="CRADD"/>
</dbReference>
<dbReference type="GO" id="GO:0007165">
    <property type="term" value="P:signal transduction"/>
    <property type="evidence" value="ECO:0007669"/>
    <property type="project" value="InterPro"/>
</dbReference>
<feature type="region of interest" description="Disordered" evidence="1">
    <location>
        <begin position="90"/>
        <end position="124"/>
    </location>
</feature>
<evidence type="ECO:0000313" key="5">
    <source>
        <dbReference type="Proteomes" id="UP000472265"/>
    </source>
</evidence>
<dbReference type="OMA" id="RCRSDHS"/>
<dbReference type="SMART" id="SM00114">
    <property type="entry name" value="CARD"/>
    <property type="match status" value="1"/>
</dbReference>
<dbReference type="Gene3D" id="1.10.533.10">
    <property type="entry name" value="Death Domain, Fas"/>
    <property type="match status" value="2"/>
</dbReference>
<organism evidence="4 5">
    <name type="scientific">Sparus aurata</name>
    <name type="common">Gilthead sea bream</name>
    <dbReference type="NCBI Taxonomy" id="8175"/>
    <lineage>
        <taxon>Eukaryota</taxon>
        <taxon>Metazoa</taxon>
        <taxon>Chordata</taxon>
        <taxon>Craniata</taxon>
        <taxon>Vertebrata</taxon>
        <taxon>Euteleostomi</taxon>
        <taxon>Actinopterygii</taxon>
        <taxon>Neopterygii</taxon>
        <taxon>Teleostei</taxon>
        <taxon>Neoteleostei</taxon>
        <taxon>Acanthomorphata</taxon>
        <taxon>Eupercaria</taxon>
        <taxon>Spariformes</taxon>
        <taxon>Sparidae</taxon>
        <taxon>Sparus</taxon>
    </lineage>
</organism>
<keyword evidence="5" id="KW-1185">Reference proteome</keyword>
<dbReference type="InterPro" id="IPR011029">
    <property type="entry name" value="DEATH-like_dom_sf"/>
</dbReference>
<dbReference type="GO" id="GO:0070513">
    <property type="term" value="F:death domain binding"/>
    <property type="evidence" value="ECO:0007669"/>
    <property type="project" value="InterPro"/>
</dbReference>
<feature type="domain" description="Death" evidence="2">
    <location>
        <begin position="138"/>
        <end position="210"/>
    </location>
</feature>
<feature type="compositionally biased region" description="Pro residues" evidence="1">
    <location>
        <begin position="95"/>
        <end position="117"/>
    </location>
</feature>
<evidence type="ECO:0000313" key="4">
    <source>
        <dbReference type="Ensembl" id="ENSSAUP00010042342.1"/>
    </source>
</evidence>
<name>A0A671WWI4_SPAAU</name>
<reference evidence="4" key="3">
    <citation type="submission" date="2025-09" db="UniProtKB">
        <authorList>
            <consortium name="Ensembl"/>
        </authorList>
    </citation>
    <scope>IDENTIFICATION</scope>
</reference>
<reference evidence="4" key="2">
    <citation type="submission" date="2025-08" db="UniProtKB">
        <authorList>
            <consortium name="Ensembl"/>
        </authorList>
    </citation>
    <scope>IDENTIFICATION</scope>
</reference>
<reference evidence="4" key="1">
    <citation type="submission" date="2021-04" db="EMBL/GenBank/DDBJ databases">
        <authorList>
            <consortium name="Wellcome Sanger Institute Data Sharing"/>
        </authorList>
    </citation>
    <scope>NUCLEOTIDE SEQUENCE [LARGE SCALE GENOMIC DNA]</scope>
</reference>
<dbReference type="Ensembl" id="ENSSAUT00010044568.1">
    <property type="protein sequence ID" value="ENSSAUP00010042342.1"/>
    <property type="gene ID" value="ENSSAUG00010017778.1"/>
</dbReference>
<evidence type="ECO:0000256" key="1">
    <source>
        <dbReference type="SAM" id="MobiDB-lite"/>
    </source>
</evidence>
<protein>
    <submittedName>
        <fullName evidence="4">CASP2 and RIPK1 domain containing adaptor with death domain</fullName>
    </submittedName>
</protein>
<dbReference type="SUPFAM" id="SSF47986">
    <property type="entry name" value="DEATH domain"/>
    <property type="match status" value="2"/>
</dbReference>
<proteinExistence type="predicted"/>
<dbReference type="PANTHER" id="PTHR15034:SF5">
    <property type="entry name" value="DEATH DOMAIN-CONTAINING PROTEIN CRADD"/>
    <property type="match status" value="1"/>
</dbReference>
<dbReference type="Pfam" id="PF00619">
    <property type="entry name" value="CARD"/>
    <property type="match status" value="1"/>
</dbReference>
<dbReference type="GO" id="GO:0002020">
    <property type="term" value="F:protease binding"/>
    <property type="evidence" value="ECO:0007669"/>
    <property type="project" value="InterPro"/>
</dbReference>
<dbReference type="PROSITE" id="PS50017">
    <property type="entry name" value="DEATH_DOMAIN"/>
    <property type="match status" value="1"/>
</dbReference>
<gene>
    <name evidence="4" type="primary">cradd</name>
</gene>
<sequence>MDPAHRALLRAHRLELSGQLLVSDTIVPLLYQDDILTEAQVEHIESQPTNRQKTLKLLDLLPSRGPRAFHSFLRALDDFSWVRDKLLLELQTRPGPGPGPGPGPEPGPGPGPAPAPAPGLSSTDVCRLPDSVLQKVPSDQELSRLASRLGAEWESVLMDLGLSAEAVFRCRSDHSLSIQAAVLAGLVQWRRRDGRKATVQRLVQSLKAADVHPSILEEVLMGPTREALICHPPEKPL</sequence>
<dbReference type="Proteomes" id="UP000472265">
    <property type="component" value="Chromosome 14"/>
</dbReference>
<dbReference type="GeneTree" id="ENSGT00390000014448"/>
<dbReference type="InParanoid" id="A0A671WWI4"/>
<dbReference type="Pfam" id="PF00531">
    <property type="entry name" value="Death"/>
    <property type="match status" value="1"/>
</dbReference>
<evidence type="ECO:0000259" key="3">
    <source>
        <dbReference type="PROSITE" id="PS50209"/>
    </source>
</evidence>
<dbReference type="PANTHER" id="PTHR15034">
    <property type="entry name" value="DEATH DOMAIN-CONTAINING PROTEIN CRADD"/>
    <property type="match status" value="1"/>
</dbReference>
<dbReference type="FunCoup" id="A0A671WWI4">
    <property type="interactions" value="868"/>
</dbReference>
<dbReference type="OrthoDB" id="10031931at2759"/>
<dbReference type="GO" id="GO:0042981">
    <property type="term" value="P:regulation of apoptotic process"/>
    <property type="evidence" value="ECO:0007669"/>
    <property type="project" value="InterPro"/>
</dbReference>
<dbReference type="AlphaFoldDB" id="A0A671WWI4"/>
<dbReference type="InterPro" id="IPR001315">
    <property type="entry name" value="CARD"/>
</dbReference>
<dbReference type="InterPro" id="IPR000488">
    <property type="entry name" value="Death_dom"/>
</dbReference>